<evidence type="ECO:0000256" key="1">
    <source>
        <dbReference type="ARBA" id="ARBA00004132"/>
    </source>
</evidence>
<proteinExistence type="predicted"/>
<evidence type="ECO:0000313" key="6">
    <source>
        <dbReference type="EMBL" id="VVA12471.1"/>
    </source>
</evidence>
<evidence type="ECO:0000259" key="5">
    <source>
        <dbReference type="PROSITE" id="PS50942"/>
    </source>
</evidence>
<dbReference type="GO" id="GO:0005543">
    <property type="term" value="F:phospholipid binding"/>
    <property type="evidence" value="ECO:0007669"/>
    <property type="project" value="TreeGrafter"/>
</dbReference>
<dbReference type="SUPFAM" id="SSF48464">
    <property type="entry name" value="ENTH/VHS domain"/>
    <property type="match status" value="1"/>
</dbReference>
<evidence type="ECO:0000256" key="3">
    <source>
        <dbReference type="ARBA" id="ARBA00023034"/>
    </source>
</evidence>
<name>A0A5E4ED47_PRUDU</name>
<evidence type="ECO:0000313" key="7">
    <source>
        <dbReference type="Proteomes" id="UP000327085"/>
    </source>
</evidence>
<organism evidence="6 7">
    <name type="scientific">Prunus dulcis</name>
    <name type="common">Almond</name>
    <name type="synonym">Amygdalus dulcis</name>
    <dbReference type="NCBI Taxonomy" id="3755"/>
    <lineage>
        <taxon>Eukaryota</taxon>
        <taxon>Viridiplantae</taxon>
        <taxon>Streptophyta</taxon>
        <taxon>Embryophyta</taxon>
        <taxon>Tracheophyta</taxon>
        <taxon>Spermatophyta</taxon>
        <taxon>Magnoliopsida</taxon>
        <taxon>eudicotyledons</taxon>
        <taxon>Gunneridae</taxon>
        <taxon>Pentapetalae</taxon>
        <taxon>rosids</taxon>
        <taxon>fabids</taxon>
        <taxon>Rosales</taxon>
        <taxon>Rosaceae</taxon>
        <taxon>Amygdaloideae</taxon>
        <taxon>Amygdaleae</taxon>
        <taxon>Prunus</taxon>
    </lineage>
</organism>
<dbReference type="OMA" id="EEHYFWE"/>
<dbReference type="SMART" id="SM00273">
    <property type="entry name" value="ENTH"/>
    <property type="match status" value="1"/>
</dbReference>
<dbReference type="InterPro" id="IPR013809">
    <property type="entry name" value="ENTH"/>
</dbReference>
<dbReference type="GO" id="GO:0005768">
    <property type="term" value="C:endosome"/>
    <property type="evidence" value="ECO:0007669"/>
    <property type="project" value="TreeGrafter"/>
</dbReference>
<keyword evidence="4" id="KW-0968">Cytoplasmic vesicle</keyword>
<feature type="domain" description="ENTH" evidence="5">
    <location>
        <begin position="26"/>
        <end position="191"/>
    </location>
</feature>
<dbReference type="GO" id="GO:0030276">
    <property type="term" value="F:clathrin binding"/>
    <property type="evidence" value="ECO:0007669"/>
    <property type="project" value="TreeGrafter"/>
</dbReference>
<reference evidence="7" key="1">
    <citation type="journal article" date="2020" name="Plant J.">
        <title>Transposons played a major role in the diversification between the closely related almond and peach genomes: results from the almond genome sequence.</title>
        <authorList>
            <person name="Alioto T."/>
            <person name="Alexiou K.G."/>
            <person name="Bardil A."/>
            <person name="Barteri F."/>
            <person name="Castanera R."/>
            <person name="Cruz F."/>
            <person name="Dhingra A."/>
            <person name="Duval H."/>
            <person name="Fernandez I Marti A."/>
            <person name="Frias L."/>
            <person name="Galan B."/>
            <person name="Garcia J.L."/>
            <person name="Howad W."/>
            <person name="Gomez-Garrido J."/>
            <person name="Gut M."/>
            <person name="Julca I."/>
            <person name="Morata J."/>
            <person name="Puigdomenech P."/>
            <person name="Ribeca P."/>
            <person name="Rubio Cabetas M.J."/>
            <person name="Vlasova A."/>
            <person name="Wirthensohn M."/>
            <person name="Garcia-Mas J."/>
            <person name="Gabaldon T."/>
            <person name="Casacuberta J.M."/>
            <person name="Arus P."/>
        </authorList>
    </citation>
    <scope>NUCLEOTIDE SEQUENCE [LARGE SCALE GENOMIC DNA]</scope>
    <source>
        <strain evidence="7">cv. Texas</strain>
    </source>
</reference>
<dbReference type="InterPro" id="IPR008942">
    <property type="entry name" value="ENTH_VHS"/>
</dbReference>
<dbReference type="Gramene" id="VVA12471">
    <property type="protein sequence ID" value="VVA12471"/>
    <property type="gene ID" value="Prudul26B015962"/>
</dbReference>
<gene>
    <name evidence="6" type="ORF">ALMOND_2B015962</name>
</gene>
<evidence type="ECO:0000256" key="4">
    <source>
        <dbReference type="ARBA" id="ARBA00023329"/>
    </source>
</evidence>
<protein>
    <submittedName>
        <fullName evidence="6">PREDICTED: epsin-2</fullName>
    </submittedName>
</protein>
<dbReference type="PANTHER" id="PTHR12276">
    <property type="entry name" value="EPSIN/ENT-RELATED"/>
    <property type="match status" value="1"/>
</dbReference>
<comment type="subcellular location">
    <subcellularLocation>
        <location evidence="1">Cytoplasmic vesicle</location>
        <location evidence="1">Clathrin-coated vesicle</location>
    </subcellularLocation>
    <subcellularLocation>
        <location evidence="2">Golgi apparatus</location>
    </subcellularLocation>
</comment>
<dbReference type="Gene3D" id="1.25.40.90">
    <property type="match status" value="1"/>
</dbReference>
<dbReference type="Pfam" id="PF01417">
    <property type="entry name" value="ENTH"/>
    <property type="match status" value="1"/>
</dbReference>
<dbReference type="GO" id="GO:0030125">
    <property type="term" value="C:clathrin vesicle coat"/>
    <property type="evidence" value="ECO:0007669"/>
    <property type="project" value="TreeGrafter"/>
</dbReference>
<dbReference type="AlphaFoldDB" id="A0A5E4ED47"/>
<dbReference type="EMBL" id="CABIKO010000005">
    <property type="protein sequence ID" value="VVA12471.1"/>
    <property type="molecule type" value="Genomic_DNA"/>
</dbReference>
<keyword evidence="3" id="KW-0333">Golgi apparatus</keyword>
<sequence length="262" mass="30369">MSSPLFYELKKQASSFLKEKIKTARLTLTNVTPAQLMTEEATNENPCPPDTRTIGVISRAAFEVDDYWRIVEILHKRLLSFNRKNWRGSYKALILLEHLLSHGPLRIAEEFEGDKDIIKEMGRFQYIDEKGVRKLSEKVVKLVEDEAFFREERARARNLTCGIKGFGSFSLQRSSFIDSSLKDLSFKTYERCNSHHNDHQSCKNWALGSNEKFLMEEEKKKPKQIDGYQDIISKPDMSLDIEDHPFCESEHRTAESLLSTVK</sequence>
<dbReference type="InParanoid" id="A0A5E4ED47"/>
<dbReference type="PANTHER" id="PTHR12276:SF113">
    <property type="entry name" value="ENTH_VHS FAMILY PROTEIN"/>
    <property type="match status" value="1"/>
</dbReference>
<accession>A0A5E4ED47</accession>
<dbReference type="GO" id="GO:0005886">
    <property type="term" value="C:plasma membrane"/>
    <property type="evidence" value="ECO:0007669"/>
    <property type="project" value="TreeGrafter"/>
</dbReference>
<dbReference type="PROSITE" id="PS50942">
    <property type="entry name" value="ENTH"/>
    <property type="match status" value="1"/>
</dbReference>
<dbReference type="Proteomes" id="UP000327085">
    <property type="component" value="Chromosome 2"/>
</dbReference>
<evidence type="ECO:0000256" key="2">
    <source>
        <dbReference type="ARBA" id="ARBA00004555"/>
    </source>
</evidence>
<dbReference type="GO" id="GO:0005794">
    <property type="term" value="C:Golgi apparatus"/>
    <property type="evidence" value="ECO:0007669"/>
    <property type="project" value="UniProtKB-SubCell"/>
</dbReference>
<dbReference type="CDD" id="cd03571">
    <property type="entry name" value="ENTH"/>
    <property type="match status" value="1"/>
</dbReference>
<dbReference type="GO" id="GO:0006897">
    <property type="term" value="P:endocytosis"/>
    <property type="evidence" value="ECO:0007669"/>
    <property type="project" value="TreeGrafter"/>
</dbReference>